<feature type="region of interest" description="Disordered" evidence="1">
    <location>
        <begin position="1"/>
        <end position="215"/>
    </location>
</feature>
<protein>
    <recommendedName>
        <fullName evidence="2">Mitochondria-eating protein C-terminal domain-containing protein</fullName>
    </recommendedName>
</protein>
<dbReference type="Proteomes" id="UP001217089">
    <property type="component" value="Unassembled WGS sequence"/>
</dbReference>
<sequence>MTDIQLFSQKTQKGTNKVPGKTELTQSDKSKDELKGNIRQPQQNGQQKTDSTKRTQQGAKRETETLKGSINPLKRTEKRGTETTNRVQDGNTESSNRTQNGNPEPQNRTQKGNTESQTKTQKGNTESQNRTQKRNTESQTKTQKGNSESSNRTQNGNSESSNRTQNGNTESQNRTQKGNTASQNRTQKGNTESQIRVQKGNTELQNGTQKEGSEWTNITQKFGSTELQNRIHNESNDNTKSFTNTFYGYSNQSEKREEVYHPSSSACTGSMITINKEKYDRLNQTVEIQATKIKELTLRLSKFASDQLTEGNPYIADLSDINRPSKLGDRFSELYDNEWSDAFESLNKVFQNDEVVISTLIDILMLFCDVDFREKFPNLKLHELPDSVTKYIHVCIELTWLMRIQDPPMLLSKQPVNTRVNTEVFKCFDKRGTNVKMTVWPAVYLHEGGPL</sequence>
<dbReference type="InterPro" id="IPR031981">
    <property type="entry name" value="MIEAP_C"/>
</dbReference>
<dbReference type="EMBL" id="JARBDR010000923">
    <property type="protein sequence ID" value="KAJ8297925.1"/>
    <property type="molecule type" value="Genomic_DNA"/>
</dbReference>
<feature type="non-terminal residue" evidence="3">
    <location>
        <position position="451"/>
    </location>
</feature>
<organism evidence="3 4">
    <name type="scientific">Tegillarca granosa</name>
    <name type="common">Malaysian cockle</name>
    <name type="synonym">Anadara granosa</name>
    <dbReference type="NCBI Taxonomy" id="220873"/>
    <lineage>
        <taxon>Eukaryota</taxon>
        <taxon>Metazoa</taxon>
        <taxon>Spiralia</taxon>
        <taxon>Lophotrochozoa</taxon>
        <taxon>Mollusca</taxon>
        <taxon>Bivalvia</taxon>
        <taxon>Autobranchia</taxon>
        <taxon>Pteriomorphia</taxon>
        <taxon>Arcoida</taxon>
        <taxon>Arcoidea</taxon>
        <taxon>Arcidae</taxon>
        <taxon>Tegillarca</taxon>
    </lineage>
</organism>
<feature type="compositionally biased region" description="Basic and acidic residues" evidence="1">
    <location>
        <begin position="26"/>
        <end position="36"/>
    </location>
</feature>
<dbReference type="Pfam" id="PF16026">
    <property type="entry name" value="MIEAP"/>
    <property type="match status" value="1"/>
</dbReference>
<comment type="caution">
    <text evidence="3">The sequence shown here is derived from an EMBL/GenBank/DDBJ whole genome shotgun (WGS) entry which is preliminary data.</text>
</comment>
<evidence type="ECO:0000259" key="2">
    <source>
        <dbReference type="Pfam" id="PF16026"/>
    </source>
</evidence>
<gene>
    <name evidence="3" type="ORF">KUTeg_024456</name>
</gene>
<reference evidence="3 4" key="1">
    <citation type="submission" date="2022-12" db="EMBL/GenBank/DDBJ databases">
        <title>Chromosome-level genome of Tegillarca granosa.</title>
        <authorList>
            <person name="Kim J."/>
        </authorList>
    </citation>
    <scope>NUCLEOTIDE SEQUENCE [LARGE SCALE GENOMIC DNA]</scope>
    <source>
        <strain evidence="3">Teg-2019</strain>
        <tissue evidence="3">Adductor muscle</tissue>
    </source>
</reference>
<evidence type="ECO:0000313" key="4">
    <source>
        <dbReference type="Proteomes" id="UP001217089"/>
    </source>
</evidence>
<proteinExistence type="predicted"/>
<feature type="compositionally biased region" description="Polar residues" evidence="1">
    <location>
        <begin position="82"/>
        <end position="130"/>
    </location>
</feature>
<feature type="domain" description="Mitochondria-eating protein C-terminal" evidence="2">
    <location>
        <begin position="387"/>
        <end position="444"/>
    </location>
</feature>
<evidence type="ECO:0000313" key="3">
    <source>
        <dbReference type="EMBL" id="KAJ8297925.1"/>
    </source>
</evidence>
<feature type="compositionally biased region" description="Polar residues" evidence="1">
    <location>
        <begin position="39"/>
        <end position="58"/>
    </location>
</feature>
<feature type="compositionally biased region" description="Polar residues" evidence="1">
    <location>
        <begin position="137"/>
        <end position="215"/>
    </location>
</feature>
<feature type="compositionally biased region" description="Polar residues" evidence="1">
    <location>
        <begin position="1"/>
        <end position="15"/>
    </location>
</feature>
<keyword evidence="4" id="KW-1185">Reference proteome</keyword>
<evidence type="ECO:0000256" key="1">
    <source>
        <dbReference type="SAM" id="MobiDB-lite"/>
    </source>
</evidence>
<accession>A0ABQ9E346</accession>
<name>A0ABQ9E346_TEGGR</name>